<reference evidence="7" key="1">
    <citation type="submission" date="2025-08" db="UniProtKB">
        <authorList>
            <consortium name="RefSeq"/>
        </authorList>
    </citation>
    <scope>IDENTIFICATION</scope>
</reference>
<comment type="subcellular location">
    <subcellularLocation>
        <location evidence="2">Nucleus</location>
    </subcellularLocation>
</comment>
<evidence type="ECO:0000256" key="2">
    <source>
        <dbReference type="RuleBase" id="RU367076"/>
    </source>
</evidence>
<dbReference type="InterPro" id="IPR039748">
    <property type="entry name" value="RPC3"/>
</dbReference>
<protein>
    <recommendedName>
        <fullName evidence="2">DNA-directed RNA polymerase III subunit RPC3</fullName>
        <shortName evidence="2">RNA polymerase III subunit C3</shortName>
    </recommendedName>
</protein>
<gene>
    <name evidence="7" type="primary">LOC101860298</name>
</gene>
<dbReference type="PANTHER" id="PTHR12949">
    <property type="entry name" value="RNA POLYMERASE III DNA DIRECTED -RELATED"/>
    <property type="match status" value="1"/>
</dbReference>
<feature type="region of interest" description="Disordered" evidence="3">
    <location>
        <begin position="189"/>
        <end position="235"/>
    </location>
</feature>
<comment type="subunit">
    <text evidence="2">Component of the RNA polymerase III (Pol III) complex consisting of 17 subunits.</text>
</comment>
<keyword evidence="6" id="KW-1185">Reference proteome</keyword>
<evidence type="ECO:0000313" key="7">
    <source>
        <dbReference type="RefSeq" id="XP_005089993.1"/>
    </source>
</evidence>
<proteinExistence type="inferred from homology"/>
<sequence length="303" mass="33624">MSRVHLELCELLLKEYYGEQVAQVGTFLLKNIGSTLNSITQRTSLETKQVKSILCALVQQNIVRFRPLKPGITGYEASPDSVLWRLRFPSYIHCAKMLYGDAAELLVEELLLQGQSHLDTAVMKTTKKLNDSIVSSGASLPEISHNVIKEKVVTLVKARLIRRCEGVKKDENEKVVSLESHTDPNALFALPTAEDFRPATGSKRPQDAGPQGPAKRIKLESGAAVGTSDQEVPGTSSGPGYWCVNFHQFHHHFRDQAIIAAVSRNIDQRASEVMRTMLRLSETRTDPTFSESVHLSFTEVSIV</sequence>
<keyword evidence="2" id="KW-0804">Transcription</keyword>
<dbReference type="Pfam" id="PF05645">
    <property type="entry name" value="RNA_pol_Rpc82"/>
    <property type="match status" value="1"/>
</dbReference>
<evidence type="ECO:0000313" key="6">
    <source>
        <dbReference type="Proteomes" id="UP000694888"/>
    </source>
</evidence>
<feature type="domain" description="RNA polymerase III subunit RPC82-related helix-turn-helix" evidence="5">
    <location>
        <begin position="7"/>
        <end position="65"/>
    </location>
</feature>
<evidence type="ECO:0000256" key="1">
    <source>
        <dbReference type="ARBA" id="ARBA00007206"/>
    </source>
</evidence>
<accession>A0ABM0JBQ3</accession>
<dbReference type="Proteomes" id="UP000694888">
    <property type="component" value="Unplaced"/>
</dbReference>
<keyword evidence="2 7" id="KW-0240">DNA-directed RNA polymerase</keyword>
<dbReference type="InterPro" id="IPR013197">
    <property type="entry name" value="RNA_pol_III_RPC82-rel_HTH"/>
</dbReference>
<organism evidence="6 7">
    <name type="scientific">Aplysia californica</name>
    <name type="common">California sea hare</name>
    <dbReference type="NCBI Taxonomy" id="6500"/>
    <lineage>
        <taxon>Eukaryota</taxon>
        <taxon>Metazoa</taxon>
        <taxon>Spiralia</taxon>
        <taxon>Lophotrochozoa</taxon>
        <taxon>Mollusca</taxon>
        <taxon>Gastropoda</taxon>
        <taxon>Heterobranchia</taxon>
        <taxon>Euthyneura</taxon>
        <taxon>Tectipleura</taxon>
        <taxon>Aplysiida</taxon>
        <taxon>Aplysioidea</taxon>
        <taxon>Aplysiidae</taxon>
        <taxon>Aplysia</taxon>
    </lineage>
</organism>
<dbReference type="Pfam" id="PF08221">
    <property type="entry name" value="HTH_9"/>
    <property type="match status" value="1"/>
</dbReference>
<comment type="similarity">
    <text evidence="1 2">Belongs to the eukaryotic RPC3/POLR3C RNA polymerase subunit family.</text>
</comment>
<keyword evidence="2" id="KW-0539">Nucleus</keyword>
<dbReference type="InterPro" id="IPR036388">
    <property type="entry name" value="WH-like_DNA-bd_sf"/>
</dbReference>
<dbReference type="GeneID" id="101860298"/>
<dbReference type="GO" id="GO:0000428">
    <property type="term" value="C:DNA-directed RNA polymerase complex"/>
    <property type="evidence" value="ECO:0007669"/>
    <property type="project" value="UniProtKB-KW"/>
</dbReference>
<dbReference type="Gene3D" id="1.10.10.10">
    <property type="entry name" value="Winged helix-like DNA-binding domain superfamily/Winged helix DNA-binding domain"/>
    <property type="match status" value="3"/>
</dbReference>
<dbReference type="RefSeq" id="XP_005089993.1">
    <property type="nucleotide sequence ID" value="XM_005089936.3"/>
</dbReference>
<comment type="function">
    <text evidence="2">DNA-dependent RNA polymerase catalyzes the transcription of DNA into RNA using the four ribonucleoside triphosphates as substrates. Specific core component of RNA polymerase III which synthesizes small RNAs, such as 5S rRNA and tRNAs.</text>
</comment>
<dbReference type="InterPro" id="IPR008806">
    <property type="entry name" value="RNA_pol_III_Rpc82_C"/>
</dbReference>
<evidence type="ECO:0000259" key="5">
    <source>
        <dbReference type="Pfam" id="PF08221"/>
    </source>
</evidence>
<feature type="domain" description="RNA polymerase III Rpc82 C -terminal" evidence="4">
    <location>
        <begin position="198"/>
        <end position="293"/>
    </location>
</feature>
<evidence type="ECO:0000259" key="4">
    <source>
        <dbReference type="Pfam" id="PF05645"/>
    </source>
</evidence>
<name>A0ABM0JBQ3_APLCA</name>
<evidence type="ECO:0000256" key="3">
    <source>
        <dbReference type="SAM" id="MobiDB-lite"/>
    </source>
</evidence>
<dbReference type="PANTHER" id="PTHR12949:SF0">
    <property type="entry name" value="DNA-DIRECTED RNA POLYMERASE III SUBUNIT RPC3"/>
    <property type="match status" value="1"/>
</dbReference>